<feature type="signal peptide" evidence="2">
    <location>
        <begin position="1"/>
        <end position="17"/>
    </location>
</feature>
<protein>
    <recommendedName>
        <fullName evidence="3">Transglutaminase-like domain-containing protein</fullName>
    </recommendedName>
</protein>
<evidence type="ECO:0000259" key="3">
    <source>
        <dbReference type="Pfam" id="PF01841"/>
    </source>
</evidence>
<keyword evidence="1" id="KW-0802">TPR repeat</keyword>
<dbReference type="SUPFAM" id="SSF54001">
    <property type="entry name" value="Cysteine proteinases"/>
    <property type="match status" value="1"/>
</dbReference>
<dbReference type="SMART" id="SM00028">
    <property type="entry name" value="TPR"/>
    <property type="match status" value="2"/>
</dbReference>
<feature type="domain" description="Transglutaminase-like" evidence="3">
    <location>
        <begin position="72"/>
        <end position="168"/>
    </location>
</feature>
<organism evidence="4 5">
    <name type="scientific">Microbulbifer flavimaris</name>
    <dbReference type="NCBI Taxonomy" id="1781068"/>
    <lineage>
        <taxon>Bacteria</taxon>
        <taxon>Pseudomonadati</taxon>
        <taxon>Pseudomonadota</taxon>
        <taxon>Gammaproteobacteria</taxon>
        <taxon>Cellvibrionales</taxon>
        <taxon>Microbulbiferaceae</taxon>
        <taxon>Microbulbifer</taxon>
    </lineage>
</organism>
<feature type="repeat" description="TPR" evidence="1">
    <location>
        <begin position="231"/>
        <end position="264"/>
    </location>
</feature>
<name>A0ABX4I0F4_9GAMM</name>
<dbReference type="InterPro" id="IPR038765">
    <property type="entry name" value="Papain-like_cys_pep_sf"/>
</dbReference>
<dbReference type="Gene3D" id="3.10.620.30">
    <property type="match status" value="1"/>
</dbReference>
<evidence type="ECO:0000313" key="5">
    <source>
        <dbReference type="Proteomes" id="UP000218427"/>
    </source>
</evidence>
<dbReference type="Pfam" id="PF01841">
    <property type="entry name" value="Transglut_core"/>
    <property type="match status" value="1"/>
</dbReference>
<comment type="caution">
    <text evidence="4">The sequence shown here is derived from an EMBL/GenBank/DDBJ whole genome shotgun (WGS) entry which is preliminary data.</text>
</comment>
<evidence type="ECO:0000256" key="2">
    <source>
        <dbReference type="SAM" id="SignalP"/>
    </source>
</evidence>
<dbReference type="EMBL" id="LRFG02000002">
    <property type="protein sequence ID" value="PCO05874.1"/>
    <property type="molecule type" value="Genomic_DNA"/>
</dbReference>
<dbReference type="Proteomes" id="UP000218427">
    <property type="component" value="Unassembled WGS sequence"/>
</dbReference>
<dbReference type="RefSeq" id="WP_067083341.1">
    <property type="nucleotide sequence ID" value="NZ_LRFG02000002.1"/>
</dbReference>
<evidence type="ECO:0000256" key="1">
    <source>
        <dbReference type="PROSITE-ProRule" id="PRU00339"/>
    </source>
</evidence>
<dbReference type="InterPro" id="IPR002931">
    <property type="entry name" value="Transglutaminase-like"/>
</dbReference>
<dbReference type="InterPro" id="IPR019734">
    <property type="entry name" value="TPR_rpt"/>
</dbReference>
<keyword evidence="5" id="KW-1185">Reference proteome</keyword>
<accession>A0ABX4I0F4</accession>
<dbReference type="InterPro" id="IPR011990">
    <property type="entry name" value="TPR-like_helical_dom_sf"/>
</dbReference>
<gene>
    <name evidence="4" type="ORF">AWR36_007690</name>
</gene>
<keyword evidence="2" id="KW-0732">Signal</keyword>
<sequence length="309" mass="34279">MIRICLLLATLFQVACASNNAVEASRQAGIEPAALLQAPTTLLETANEEGSAGNRLFLVSEEMRSYLRSKARGNSPVERMNAVLQDLKTRGAYLQYDLNRTTSAAEAFAQQQGNCVSHAAMIVAMARHVGLEAYVNQGAINSSSQFSESDSGVRFRQNVSHINAVVVIDGRPFIIEQDYRIYHGKNLHRLSDREAKSLYLNNLAMEAMLRDEMELAFVHMRNAINLDDDSSVLWGGLGTVYRRLGAMRLAQQSFIHALNLNPQDGIAQNNLRLVQNRLQTQEAYADSQLSRNKDSSAPHAEMEIQLLAQ</sequence>
<proteinExistence type="predicted"/>
<dbReference type="SUPFAM" id="SSF48452">
    <property type="entry name" value="TPR-like"/>
    <property type="match status" value="1"/>
</dbReference>
<dbReference type="Gene3D" id="1.25.40.10">
    <property type="entry name" value="Tetratricopeptide repeat domain"/>
    <property type="match status" value="1"/>
</dbReference>
<dbReference type="PROSITE" id="PS50005">
    <property type="entry name" value="TPR"/>
    <property type="match status" value="1"/>
</dbReference>
<evidence type="ECO:0000313" key="4">
    <source>
        <dbReference type="EMBL" id="PCO05874.1"/>
    </source>
</evidence>
<feature type="chain" id="PRO_5046090501" description="Transglutaminase-like domain-containing protein" evidence="2">
    <location>
        <begin position="18"/>
        <end position="309"/>
    </location>
</feature>
<reference evidence="4" key="1">
    <citation type="submission" date="2017-08" db="EMBL/GenBank/DDBJ databases">
        <title>Microbulbifer marisrubri sp. nov., a halophilic alphaproteobacterium isolated from marine sediment of the Yellow Sea, China.</title>
        <authorList>
            <person name="Zhang G."/>
            <person name="Xiong Q."/>
        </authorList>
    </citation>
    <scope>NUCLEOTIDE SEQUENCE [LARGE SCALE GENOMIC DNA]</scope>
    <source>
        <strain evidence="4">WRN-8</strain>
    </source>
</reference>